<dbReference type="InterPro" id="IPR036390">
    <property type="entry name" value="WH_DNA-bd_sf"/>
</dbReference>
<dbReference type="PANTHER" id="PTHR18964:SF149">
    <property type="entry name" value="BIFUNCTIONAL UDP-N-ACETYLGLUCOSAMINE 2-EPIMERASE_N-ACETYLMANNOSAMINE KINASE"/>
    <property type="match status" value="1"/>
</dbReference>
<accession>A0A1R4IZV1</accession>
<keyword evidence="2" id="KW-0418">Kinase</keyword>
<evidence type="ECO:0000256" key="1">
    <source>
        <dbReference type="ARBA" id="ARBA00006479"/>
    </source>
</evidence>
<evidence type="ECO:0000313" key="2">
    <source>
        <dbReference type="EMBL" id="SJN25055.1"/>
    </source>
</evidence>
<dbReference type="GO" id="GO:0045127">
    <property type="term" value="F:N-acetylglucosamine kinase activity"/>
    <property type="evidence" value="ECO:0007669"/>
    <property type="project" value="UniProtKB-EC"/>
</dbReference>
<dbReference type="Gene3D" id="3.30.420.40">
    <property type="match status" value="2"/>
</dbReference>
<name>A0A1R4IZV1_9MICO</name>
<dbReference type="PANTHER" id="PTHR18964">
    <property type="entry name" value="ROK (REPRESSOR, ORF, KINASE) FAMILY"/>
    <property type="match status" value="1"/>
</dbReference>
<protein>
    <submittedName>
        <fullName evidence="2">N-acetylglucosamine kinase bacterial type predicted / Transcriptional regulator</fullName>
        <ecNumber evidence="2">2.7.1.59</ecNumber>
    </submittedName>
</protein>
<dbReference type="InterPro" id="IPR036388">
    <property type="entry name" value="WH-like_DNA-bd_sf"/>
</dbReference>
<dbReference type="SUPFAM" id="SSF53067">
    <property type="entry name" value="Actin-like ATPase domain"/>
    <property type="match status" value="1"/>
</dbReference>
<dbReference type="AlphaFoldDB" id="A0A1R4IZV1"/>
<dbReference type="InterPro" id="IPR000600">
    <property type="entry name" value="ROK"/>
</dbReference>
<dbReference type="Pfam" id="PF00480">
    <property type="entry name" value="ROK"/>
    <property type="match status" value="1"/>
</dbReference>
<dbReference type="EMBL" id="FUKR01000023">
    <property type="protein sequence ID" value="SJN25055.1"/>
    <property type="molecule type" value="Genomic_DNA"/>
</dbReference>
<reference evidence="3" key="1">
    <citation type="submission" date="2017-02" db="EMBL/GenBank/DDBJ databases">
        <authorList>
            <person name="Dridi B."/>
        </authorList>
    </citation>
    <scope>NUCLEOTIDE SEQUENCE [LARGE SCALE GENOMIC DNA]</scope>
    <source>
        <strain evidence="3">EB411</strain>
    </source>
</reference>
<dbReference type="Gene3D" id="1.10.10.10">
    <property type="entry name" value="Winged helix-like DNA-binding domain superfamily/Winged helix DNA-binding domain"/>
    <property type="match status" value="1"/>
</dbReference>
<sequence>MRAANRSAVLKQAWGMPQTFTASELMALSGLTRATVLDVCRDLLQRGWIQPGATETAATRGRQALRFAFNARRTLVVGADIGHHSLSVEVADLSGTTLGSDTRVFDEDDDEQRGSHLTAVTLRALEAAGVDRSEVSTACVGIAAPVTTSGTPPTGSSFWGSVAIDLERLAVDFPGWGFHVENDANLAVLAEMHHEDIAPDATLIALLSGERLGAGIMIGGRLHRGAHGTAGEMEYLDQVVGVEGSFGLAALARILAGEALRTGADSSLRRHVAEGTGEVSAAQVLQAAADGDRLALTVLDRTAERLATTLMTIGGLLDPELVVISGGVAGLAQPVVADVNRRLAELLPAPPEVRASSLGREVVLKGAVRMAIDRVRATALADLA</sequence>
<dbReference type="SUPFAM" id="SSF46785">
    <property type="entry name" value="Winged helix' DNA-binding domain"/>
    <property type="match status" value="1"/>
</dbReference>
<dbReference type="EC" id="2.7.1.59" evidence="2"/>
<evidence type="ECO:0000313" key="3">
    <source>
        <dbReference type="Proteomes" id="UP000196778"/>
    </source>
</evidence>
<comment type="similarity">
    <text evidence="1">Belongs to the ROK (NagC/XylR) family.</text>
</comment>
<proteinExistence type="inferred from homology"/>
<keyword evidence="3" id="KW-1185">Reference proteome</keyword>
<dbReference type="Proteomes" id="UP000196778">
    <property type="component" value="Unassembled WGS sequence"/>
</dbReference>
<gene>
    <name evidence="2" type="ORF">FM119_04480</name>
</gene>
<organism evidence="2 3">
    <name type="scientific">Mycetocola reblochoni REB411</name>
    <dbReference type="NCBI Taxonomy" id="1255698"/>
    <lineage>
        <taxon>Bacteria</taxon>
        <taxon>Bacillati</taxon>
        <taxon>Actinomycetota</taxon>
        <taxon>Actinomycetes</taxon>
        <taxon>Micrococcales</taxon>
        <taxon>Microbacteriaceae</taxon>
        <taxon>Mycetocola</taxon>
    </lineage>
</organism>
<keyword evidence="2" id="KW-0808">Transferase</keyword>
<dbReference type="InterPro" id="IPR043129">
    <property type="entry name" value="ATPase_NBD"/>
</dbReference>